<protein>
    <submittedName>
        <fullName evidence="5">Aldehyde dehydrogenase family protein</fullName>
    </submittedName>
</protein>
<dbReference type="RefSeq" id="WP_344989024.1">
    <property type="nucleotide sequence ID" value="NZ_BAAAXV010000005.1"/>
</dbReference>
<evidence type="ECO:0000313" key="5">
    <source>
        <dbReference type="EMBL" id="MFB9626070.1"/>
    </source>
</evidence>
<dbReference type="Gene3D" id="3.40.309.10">
    <property type="entry name" value="Aldehyde Dehydrogenase, Chain A, domain 2"/>
    <property type="match status" value="1"/>
</dbReference>
<name>A0ABV5S318_9ACTN</name>
<evidence type="ECO:0000256" key="2">
    <source>
        <dbReference type="SAM" id="Phobius"/>
    </source>
</evidence>
<dbReference type="Gene3D" id="3.40.50.12780">
    <property type="entry name" value="N-terminal domain of ligase-like"/>
    <property type="match status" value="1"/>
</dbReference>
<keyword evidence="1" id="KW-0560">Oxidoreductase</keyword>
<dbReference type="InterPro" id="IPR045851">
    <property type="entry name" value="AMP-bd_C_sf"/>
</dbReference>
<dbReference type="SUPFAM" id="SSF56801">
    <property type="entry name" value="Acetyl-CoA synthetase-like"/>
    <property type="match status" value="1"/>
</dbReference>
<dbReference type="PANTHER" id="PTHR43767:SF10">
    <property type="entry name" value="SURFACTIN SYNTHASE SUBUNIT 1"/>
    <property type="match status" value="1"/>
</dbReference>
<feature type="transmembrane region" description="Helical" evidence="2">
    <location>
        <begin position="179"/>
        <end position="200"/>
    </location>
</feature>
<dbReference type="Pfam" id="PF00171">
    <property type="entry name" value="Aldedh"/>
    <property type="match status" value="1"/>
</dbReference>
<dbReference type="InterPro" id="IPR015590">
    <property type="entry name" value="Aldehyde_DH_dom"/>
</dbReference>
<keyword evidence="2" id="KW-0472">Membrane</keyword>
<evidence type="ECO:0000313" key="6">
    <source>
        <dbReference type="Proteomes" id="UP001589532"/>
    </source>
</evidence>
<evidence type="ECO:0000259" key="4">
    <source>
        <dbReference type="Pfam" id="PF00501"/>
    </source>
</evidence>
<dbReference type="Pfam" id="PF00501">
    <property type="entry name" value="AMP-binding"/>
    <property type="match status" value="1"/>
</dbReference>
<dbReference type="InterPro" id="IPR016161">
    <property type="entry name" value="Ald_DH/histidinol_DH"/>
</dbReference>
<dbReference type="Gene3D" id="3.30.300.30">
    <property type="match status" value="1"/>
</dbReference>
<proteinExistence type="predicted"/>
<dbReference type="InterPro" id="IPR020845">
    <property type="entry name" value="AMP-binding_CS"/>
</dbReference>
<dbReference type="InterPro" id="IPR016162">
    <property type="entry name" value="Ald_DH_N"/>
</dbReference>
<evidence type="ECO:0000259" key="3">
    <source>
        <dbReference type="Pfam" id="PF00171"/>
    </source>
</evidence>
<dbReference type="InterPro" id="IPR050237">
    <property type="entry name" value="ATP-dep_AMP-bd_enzyme"/>
</dbReference>
<dbReference type="SUPFAM" id="SSF53720">
    <property type="entry name" value="ALDH-like"/>
    <property type="match status" value="1"/>
</dbReference>
<keyword evidence="6" id="KW-1185">Reference proteome</keyword>
<dbReference type="EMBL" id="JBHMBW010000020">
    <property type="protein sequence ID" value="MFB9626070.1"/>
    <property type="molecule type" value="Genomic_DNA"/>
</dbReference>
<dbReference type="PROSITE" id="PS00455">
    <property type="entry name" value="AMP_BINDING"/>
    <property type="match status" value="1"/>
</dbReference>
<dbReference type="Gene3D" id="3.40.605.10">
    <property type="entry name" value="Aldehyde Dehydrogenase, Chain A, domain 1"/>
    <property type="match status" value="1"/>
</dbReference>
<evidence type="ECO:0000256" key="1">
    <source>
        <dbReference type="ARBA" id="ARBA00023002"/>
    </source>
</evidence>
<dbReference type="InterPro" id="IPR000873">
    <property type="entry name" value="AMP-dep_synth/lig_dom"/>
</dbReference>
<keyword evidence="2" id="KW-1133">Transmembrane helix</keyword>
<reference evidence="5 6" key="1">
    <citation type="submission" date="2024-09" db="EMBL/GenBank/DDBJ databases">
        <authorList>
            <person name="Sun Q."/>
            <person name="Mori K."/>
        </authorList>
    </citation>
    <scope>NUCLEOTIDE SEQUENCE [LARGE SCALE GENOMIC DNA]</scope>
    <source>
        <strain evidence="5 6">JCM 3143</strain>
    </source>
</reference>
<feature type="domain" description="Aldehyde dehydrogenase" evidence="3">
    <location>
        <begin position="627"/>
        <end position="852"/>
    </location>
</feature>
<accession>A0ABV5S318</accession>
<keyword evidence="2" id="KW-0812">Transmembrane</keyword>
<gene>
    <name evidence="5" type="ORF">ACFFSA_23550</name>
</gene>
<feature type="domain" description="AMP-dependent synthetase/ligase" evidence="4">
    <location>
        <begin position="12"/>
        <end position="333"/>
    </location>
</feature>
<dbReference type="CDD" id="cd04433">
    <property type="entry name" value="AFD_class_I"/>
    <property type="match status" value="1"/>
</dbReference>
<comment type="caution">
    <text evidence="5">The sequence shown here is derived from an EMBL/GenBank/DDBJ whole genome shotgun (WGS) entry which is preliminary data.</text>
</comment>
<sequence>MDWTTGKVITPTATYTSIEIEELALGMAAILADNSVTAGDRVVICADNSAEHIAALLALMHLDASIVLIDHRETASERRRMAAVAGARLIIDDGDKGRTTLHSLAEQARQREVRAEFLSFTAWHARTDALVTWSSGSTGSPRGVVRSGRSFLNDLQRTRDRMGYRPNDVLLPLLPFSHFYGLTLAILQWTVGCSLIVAPLERLDIAVRLAATEGATVVDATPSTYHALHAMSQRRPVTARDLSSVRMFCSGGAPLPPTLAERFARAFNRPLLDGYGSNEAGNIALADLTNPHACGRPLTDVWVRITGRDGAPVAIGEIGEITVSSPSLMEGYLAADGSITPLGEGPYATDDLGYWTPEGNLVVIGRKNAVYRMGHNLYLETIERKAEYCGRPVKVVGVDDERQGSQLVFFVEDPNEASASHWRSAICSLLPSYEHPNKVVVLPRLPVNGTGKVDARALRGLAERAVYRPARRHPPIVHEEAPLPADLDLIPFAERIAALRAVAHFLRTDPGAVMNVLTEISDYKSVEGEIEAAIHTLSGAIDEVIRHGPPRTDRMAVFMSSNVLLNSYVLYLLVPSLYVETITARPSSQVASQTHRLHELLAPVHGLPIEMTSLSQRRFKEGPVAEADVVVFTGTYQNAEAIRAELDPEQIFLLFGQGANPFIVAPGADLDLATEDALRIRMLNSGQDCFGPDVFFVQENDVPRFVEALLKRLSTLTFGDYDDPEADYGPMCYTGAIADAAEYLQDNSARIIYGGQIDFRTRQIQPTVLLHSMRDKQAMAEIFSPLFNIVSYTDIAEVRERLTTGYYQDRAMGAMVYGEAPELVEFLRKRHMVAVNETLLDIDDGNAPFGGHGIMANYVAIDRKRFAKPLLISQIVAEHAAVPAEAGAR</sequence>
<dbReference type="Proteomes" id="UP001589532">
    <property type="component" value="Unassembled WGS sequence"/>
</dbReference>
<dbReference type="InterPro" id="IPR016163">
    <property type="entry name" value="Ald_DH_C"/>
</dbReference>
<organism evidence="5 6">
    <name type="scientific">Nonomuraea helvata</name>
    <dbReference type="NCBI Taxonomy" id="37484"/>
    <lineage>
        <taxon>Bacteria</taxon>
        <taxon>Bacillati</taxon>
        <taxon>Actinomycetota</taxon>
        <taxon>Actinomycetes</taxon>
        <taxon>Streptosporangiales</taxon>
        <taxon>Streptosporangiaceae</taxon>
        <taxon>Nonomuraea</taxon>
    </lineage>
</organism>
<dbReference type="InterPro" id="IPR042099">
    <property type="entry name" value="ANL_N_sf"/>
</dbReference>
<dbReference type="PANTHER" id="PTHR43767">
    <property type="entry name" value="LONG-CHAIN-FATTY-ACID--COA LIGASE"/>
    <property type="match status" value="1"/>
</dbReference>